<dbReference type="KEGG" id="otw:112249661"/>
<protein>
    <recommendedName>
        <fullName evidence="14">Claudin</fullName>
    </recommendedName>
</protein>
<dbReference type="GO" id="GO:0005923">
    <property type="term" value="C:bicellular tight junction"/>
    <property type="evidence" value="ECO:0007669"/>
    <property type="project" value="UniProtKB-SubCell"/>
</dbReference>
<comment type="similarity">
    <text evidence="3">Belongs to the claudin family.</text>
</comment>
<proteinExistence type="inferred from homology"/>
<dbReference type="Ensembl" id="ENSOTST00005114710.1">
    <property type="protein sequence ID" value="ENSOTSP00005137234.1"/>
    <property type="gene ID" value="ENSOTSG00005070671.1"/>
</dbReference>
<evidence type="ECO:0000313" key="12">
    <source>
        <dbReference type="Ensembl" id="ENSOTSP00005137234.1"/>
    </source>
</evidence>
<dbReference type="PRINTS" id="PR01077">
    <property type="entry name" value="CLAUDIN"/>
</dbReference>
<sequence>MRQAGWVGPSATTGEGDGLPSHSLAVLQPGQREGQRKEQKECEECKQRRLTLKMVLLTAKIMERTALFVIFGGLVTTLVTTFIPLWKTLNSELNEVENWYSGLWHICIFAEEVGMQCKAFESLMALPMDLLASRVLMLVSVGTGALAVVVAFPGLEGVELGTGRQQGLKRGLLIVSGVLSWVSGLTTLAPVSLVAYVTLVEFWDENLPDVVPRWEYGEAMFSGWFAGLFLVIGGSLFFVAVCMADHDRQQRVASLPNTPQEKPRSQYYLKTEVL</sequence>
<dbReference type="AlphaFoldDB" id="A0AAZ3RAW8"/>
<reference evidence="12" key="2">
    <citation type="submission" date="2025-08" db="UniProtKB">
        <authorList>
            <consortium name="Ensembl"/>
        </authorList>
    </citation>
    <scope>IDENTIFICATION</scope>
</reference>
<dbReference type="RefSeq" id="XP_024275213.1">
    <property type="nucleotide sequence ID" value="XM_024419445.2"/>
</dbReference>
<organism evidence="12 13">
    <name type="scientific">Oncorhynchus tshawytscha</name>
    <name type="common">Chinook salmon</name>
    <name type="synonym">Salmo tshawytscha</name>
    <dbReference type="NCBI Taxonomy" id="74940"/>
    <lineage>
        <taxon>Eukaryota</taxon>
        <taxon>Metazoa</taxon>
        <taxon>Chordata</taxon>
        <taxon>Craniata</taxon>
        <taxon>Vertebrata</taxon>
        <taxon>Euteleostomi</taxon>
        <taxon>Actinopterygii</taxon>
        <taxon>Neopterygii</taxon>
        <taxon>Teleostei</taxon>
        <taxon>Protacanthopterygii</taxon>
        <taxon>Salmoniformes</taxon>
        <taxon>Salmonidae</taxon>
        <taxon>Salmoninae</taxon>
        <taxon>Oncorhynchus</taxon>
    </lineage>
</organism>
<gene>
    <name evidence="12" type="primary">LOC112249661</name>
</gene>
<feature type="region of interest" description="Disordered" evidence="10">
    <location>
        <begin position="1"/>
        <end position="23"/>
    </location>
</feature>
<keyword evidence="5" id="KW-1003">Cell membrane</keyword>
<evidence type="ECO:0000256" key="6">
    <source>
        <dbReference type="ARBA" id="ARBA00022692"/>
    </source>
</evidence>
<reference evidence="13" key="1">
    <citation type="journal article" date="2018" name="PLoS ONE">
        <title>Chinook salmon (Oncorhynchus tshawytscha) genome and transcriptome.</title>
        <authorList>
            <person name="Christensen K.A."/>
            <person name="Leong J.S."/>
            <person name="Sakhrani D."/>
            <person name="Biagi C.A."/>
            <person name="Minkley D.R."/>
            <person name="Withler R.E."/>
            <person name="Rondeau E.B."/>
            <person name="Koop B.F."/>
            <person name="Devlin R.H."/>
        </authorList>
    </citation>
    <scope>NUCLEOTIDE SEQUENCE [LARGE SCALE GENOMIC DNA]</scope>
</reference>
<evidence type="ECO:0000256" key="10">
    <source>
        <dbReference type="SAM" id="MobiDB-lite"/>
    </source>
</evidence>
<reference evidence="12" key="3">
    <citation type="submission" date="2025-09" db="UniProtKB">
        <authorList>
            <consortium name="Ensembl"/>
        </authorList>
    </citation>
    <scope>IDENTIFICATION</scope>
</reference>
<keyword evidence="8 11" id="KW-1133">Transmembrane helix</keyword>
<accession>A0AAZ3RAW8</accession>
<dbReference type="InterPro" id="IPR004031">
    <property type="entry name" value="PMP22/EMP/MP20/Claudin"/>
</dbReference>
<keyword evidence="6 11" id="KW-0812">Transmembrane</keyword>
<keyword evidence="4" id="KW-0796">Tight junction</keyword>
<evidence type="ECO:0000256" key="4">
    <source>
        <dbReference type="ARBA" id="ARBA00022427"/>
    </source>
</evidence>
<feature type="transmembrane region" description="Helical" evidence="11">
    <location>
        <begin position="131"/>
        <end position="152"/>
    </location>
</feature>
<dbReference type="GeneTree" id="ENSGT00940000161922"/>
<evidence type="ECO:0000256" key="11">
    <source>
        <dbReference type="SAM" id="Phobius"/>
    </source>
</evidence>
<dbReference type="GO" id="GO:0005886">
    <property type="term" value="C:plasma membrane"/>
    <property type="evidence" value="ECO:0007669"/>
    <property type="project" value="UniProtKB-SubCell"/>
</dbReference>
<evidence type="ECO:0000256" key="9">
    <source>
        <dbReference type="ARBA" id="ARBA00023136"/>
    </source>
</evidence>
<dbReference type="PROSITE" id="PS01346">
    <property type="entry name" value="CLAUDIN"/>
    <property type="match status" value="1"/>
</dbReference>
<evidence type="ECO:0000256" key="5">
    <source>
        <dbReference type="ARBA" id="ARBA00022475"/>
    </source>
</evidence>
<dbReference type="Proteomes" id="UP000694402">
    <property type="component" value="Unassembled WGS sequence"/>
</dbReference>
<keyword evidence="7" id="KW-0965">Cell junction</keyword>
<keyword evidence="9 11" id="KW-0472">Membrane</keyword>
<evidence type="ECO:0000256" key="8">
    <source>
        <dbReference type="ARBA" id="ARBA00022989"/>
    </source>
</evidence>
<dbReference type="PANTHER" id="PTHR12002">
    <property type="entry name" value="CLAUDIN"/>
    <property type="match status" value="1"/>
</dbReference>
<dbReference type="GO" id="GO:0005198">
    <property type="term" value="F:structural molecule activity"/>
    <property type="evidence" value="ECO:0007669"/>
    <property type="project" value="InterPro"/>
</dbReference>
<evidence type="ECO:0000256" key="2">
    <source>
        <dbReference type="ARBA" id="ARBA00004651"/>
    </source>
</evidence>
<feature type="transmembrane region" description="Helical" evidence="11">
    <location>
        <begin position="66"/>
        <end position="86"/>
    </location>
</feature>
<feature type="transmembrane region" description="Helical" evidence="11">
    <location>
        <begin position="172"/>
        <end position="199"/>
    </location>
</feature>
<comment type="subcellular location">
    <subcellularLocation>
        <location evidence="1">Cell junction</location>
        <location evidence="1">Tight junction</location>
    </subcellularLocation>
    <subcellularLocation>
        <location evidence="2">Cell membrane</location>
        <topology evidence="2">Multi-pass membrane protein</topology>
    </subcellularLocation>
</comment>
<name>A0AAZ3RAW8_ONCTS</name>
<dbReference type="InterPro" id="IPR006187">
    <property type="entry name" value="Claudin"/>
</dbReference>
<dbReference type="GeneID" id="112249661"/>
<dbReference type="Gene3D" id="1.20.140.150">
    <property type="match status" value="1"/>
</dbReference>
<evidence type="ECO:0000256" key="7">
    <source>
        <dbReference type="ARBA" id="ARBA00022949"/>
    </source>
</evidence>
<keyword evidence="13" id="KW-1185">Reference proteome</keyword>
<dbReference type="InterPro" id="IPR017974">
    <property type="entry name" value="Claudin_CS"/>
</dbReference>
<dbReference type="Pfam" id="PF00822">
    <property type="entry name" value="PMP22_Claudin"/>
    <property type="match status" value="1"/>
</dbReference>
<evidence type="ECO:0008006" key="14">
    <source>
        <dbReference type="Google" id="ProtNLM"/>
    </source>
</evidence>
<evidence type="ECO:0000256" key="3">
    <source>
        <dbReference type="ARBA" id="ARBA00008295"/>
    </source>
</evidence>
<feature type="transmembrane region" description="Helical" evidence="11">
    <location>
        <begin position="219"/>
        <end position="241"/>
    </location>
</feature>
<evidence type="ECO:0000256" key="1">
    <source>
        <dbReference type="ARBA" id="ARBA00004435"/>
    </source>
</evidence>
<evidence type="ECO:0000313" key="13">
    <source>
        <dbReference type="Proteomes" id="UP000694402"/>
    </source>
</evidence>